<dbReference type="RefSeq" id="WP_021756410.1">
    <property type="nucleotide sequence ID" value="NZ_LFRH01000001.1"/>
</dbReference>
<evidence type="ECO:0000256" key="6">
    <source>
        <dbReference type="ARBA" id="ARBA00022989"/>
    </source>
</evidence>
<comment type="similarity">
    <text evidence="2 8">Belongs to the ABC-3 integral membrane protein family.</text>
</comment>
<feature type="transmembrane region" description="Helical" evidence="9">
    <location>
        <begin position="69"/>
        <end position="87"/>
    </location>
</feature>
<evidence type="ECO:0000313" key="10">
    <source>
        <dbReference type="EMBL" id="KTF29261.1"/>
    </source>
</evidence>
<comment type="subcellular location">
    <subcellularLocation>
        <location evidence="1">Cell inner membrane</location>
        <topology evidence="1">Multi-pass membrane protein</topology>
    </subcellularLocation>
    <subcellularLocation>
        <location evidence="8">Cell membrane</location>
        <topology evidence="8">Multi-pass membrane protein</topology>
    </subcellularLocation>
</comment>
<evidence type="ECO:0000256" key="5">
    <source>
        <dbReference type="ARBA" id="ARBA00022692"/>
    </source>
</evidence>
<evidence type="ECO:0000256" key="1">
    <source>
        <dbReference type="ARBA" id="ARBA00004429"/>
    </source>
</evidence>
<sequence length="298" mass="32384">MLNTIFSSSLPFFLLPSFLAALGASISGGIVGTYIVVKRIVSISGSISHAILGGIGLTLWIQYHLNLTFSPLYGALVGGILLALFIGKIHMKYQEREDALISMIWSLGMAVGMIFISQIPSVNSELINFLFGNILWVSTQDLYNLGILDVIVLSTTAICHTRFLALCFDEKYMALSRASVTLWYFLLLILTAITIVMLIYVMGIILMLSMLVLPVSIACRFSYKMTHIMGAAVLLNIISSFAGITLAYVLNIPVGPAITTLMGLIYIVSLCLKQPSNSPIPSPVNPDSNTKVHEGKLS</sequence>
<evidence type="ECO:0000256" key="2">
    <source>
        <dbReference type="ARBA" id="ARBA00008034"/>
    </source>
</evidence>
<gene>
    <name evidence="10" type="ORF">cpL1_0472</name>
</gene>
<dbReference type="Proteomes" id="UP000054301">
    <property type="component" value="Unassembled WGS sequence"/>
</dbReference>
<dbReference type="Pfam" id="PF00950">
    <property type="entry name" value="ABC-3"/>
    <property type="match status" value="1"/>
</dbReference>
<evidence type="ECO:0000256" key="4">
    <source>
        <dbReference type="ARBA" id="ARBA00022475"/>
    </source>
</evidence>
<keyword evidence="7 9" id="KW-0472">Membrane</keyword>
<protein>
    <submittedName>
        <fullName evidence="10">ABC 3 transport family protein</fullName>
    </submittedName>
</protein>
<feature type="transmembrane region" description="Helical" evidence="9">
    <location>
        <begin position="12"/>
        <end position="36"/>
    </location>
</feature>
<feature type="transmembrane region" description="Helical" evidence="9">
    <location>
        <begin position="99"/>
        <end position="122"/>
    </location>
</feature>
<dbReference type="InterPro" id="IPR037294">
    <property type="entry name" value="ABC_BtuC-like"/>
</dbReference>
<dbReference type="Gene3D" id="1.10.3470.10">
    <property type="entry name" value="ABC transporter involved in vitamin B12 uptake, BtuC"/>
    <property type="match status" value="1"/>
</dbReference>
<dbReference type="GO" id="GO:0055085">
    <property type="term" value="P:transmembrane transport"/>
    <property type="evidence" value="ECO:0007669"/>
    <property type="project" value="InterPro"/>
</dbReference>
<accession>A0AA40PR87</accession>
<feature type="transmembrane region" description="Helical" evidence="9">
    <location>
        <begin position="43"/>
        <end position="63"/>
    </location>
</feature>
<feature type="transmembrane region" description="Helical" evidence="9">
    <location>
        <begin position="142"/>
        <end position="168"/>
    </location>
</feature>
<dbReference type="PANTHER" id="PTHR30477:SF18">
    <property type="entry name" value="METAL TRANSPORT SYSTEM MEMBRANE PROTEIN CT_417-RELATED"/>
    <property type="match status" value="1"/>
</dbReference>
<dbReference type="InterPro" id="IPR001626">
    <property type="entry name" value="ABC_TroCD"/>
</dbReference>
<evidence type="ECO:0000313" key="11">
    <source>
        <dbReference type="Proteomes" id="UP000054301"/>
    </source>
</evidence>
<keyword evidence="3 8" id="KW-0813">Transport</keyword>
<dbReference type="PANTHER" id="PTHR30477">
    <property type="entry name" value="ABC-TRANSPORTER METAL-BINDING PROTEIN"/>
    <property type="match status" value="1"/>
</dbReference>
<reference evidence="10 11" key="1">
    <citation type="submission" date="2015-06" db="EMBL/GenBank/DDBJ databases">
        <title>More than comparative genomics: Whole genome sequencing reveals elusive C. pecorum plasmid and re-evaluates genetic differences and phylogenetic relationships between C. pecorum from pig, cattle, sheep and koala hosts.</title>
        <authorList>
            <person name="Jelocnik M."/>
            <person name="Bachmann N.L."/>
            <person name="Kaltenboeck B."/>
            <person name="Waugh C."/>
            <person name="Woolford L."/>
            <person name="Speight N."/>
            <person name="Gillett A."/>
            <person name="Higgins D."/>
            <person name="Flanagan C."/>
            <person name="Myers G."/>
            <person name="Timms P."/>
            <person name="Polkinghorne A."/>
        </authorList>
    </citation>
    <scope>NUCLEOTIDE SEQUENCE [LARGE SCALE GENOMIC DNA]</scope>
    <source>
        <strain evidence="10 11">L1</strain>
    </source>
</reference>
<evidence type="ECO:0000256" key="9">
    <source>
        <dbReference type="SAM" id="Phobius"/>
    </source>
</evidence>
<proteinExistence type="inferred from homology"/>
<feature type="transmembrane region" description="Helical" evidence="9">
    <location>
        <begin position="180"/>
        <end position="199"/>
    </location>
</feature>
<feature type="transmembrane region" description="Helical" evidence="9">
    <location>
        <begin position="230"/>
        <end position="248"/>
    </location>
</feature>
<organism evidence="10 11">
    <name type="scientific">Chlamydia pecorum</name>
    <dbReference type="NCBI Taxonomy" id="85991"/>
    <lineage>
        <taxon>Bacteria</taxon>
        <taxon>Pseudomonadati</taxon>
        <taxon>Chlamydiota</taxon>
        <taxon>Chlamydiia</taxon>
        <taxon>Chlamydiales</taxon>
        <taxon>Chlamydiaceae</taxon>
        <taxon>Chlamydia/Chlamydophila group</taxon>
        <taxon>Chlamydia</taxon>
    </lineage>
</organism>
<dbReference type="EMBL" id="LFRH01000001">
    <property type="protein sequence ID" value="KTF29261.1"/>
    <property type="molecule type" value="Genomic_DNA"/>
</dbReference>
<dbReference type="SUPFAM" id="SSF81345">
    <property type="entry name" value="ABC transporter involved in vitamin B12 uptake, BtuC"/>
    <property type="match status" value="1"/>
</dbReference>
<dbReference type="CDD" id="cd06550">
    <property type="entry name" value="TM_ABC_iron-siderophores_like"/>
    <property type="match status" value="1"/>
</dbReference>
<dbReference type="GO" id="GO:0010043">
    <property type="term" value="P:response to zinc ion"/>
    <property type="evidence" value="ECO:0007669"/>
    <property type="project" value="TreeGrafter"/>
</dbReference>
<evidence type="ECO:0000256" key="3">
    <source>
        <dbReference type="ARBA" id="ARBA00022448"/>
    </source>
</evidence>
<keyword evidence="5 8" id="KW-0812">Transmembrane</keyword>
<comment type="caution">
    <text evidence="10">The sequence shown here is derived from an EMBL/GenBank/DDBJ whole genome shotgun (WGS) entry which is preliminary data.</text>
</comment>
<dbReference type="GO" id="GO:0043190">
    <property type="term" value="C:ATP-binding cassette (ABC) transporter complex"/>
    <property type="evidence" value="ECO:0007669"/>
    <property type="project" value="InterPro"/>
</dbReference>
<dbReference type="AlphaFoldDB" id="A0AA40PR87"/>
<evidence type="ECO:0000256" key="8">
    <source>
        <dbReference type="RuleBase" id="RU003943"/>
    </source>
</evidence>
<evidence type="ECO:0000256" key="7">
    <source>
        <dbReference type="ARBA" id="ARBA00023136"/>
    </source>
</evidence>
<keyword evidence="6 9" id="KW-1133">Transmembrane helix</keyword>
<name>A0AA40PR87_9CHLA</name>
<keyword evidence="4" id="KW-1003">Cell membrane</keyword>